<dbReference type="InterPro" id="IPR044844">
    <property type="entry name" value="Trans_IPPS_euk-type"/>
</dbReference>
<dbReference type="PANTHER" id="PTHR11626">
    <property type="entry name" value="FARNESYL-DIPHOSPHATE FARNESYLTRANSFERASE"/>
    <property type="match status" value="1"/>
</dbReference>
<accession>A0A0F5I5V0</accession>
<dbReference type="InterPro" id="IPR002060">
    <property type="entry name" value="Squ/phyt_synthse"/>
</dbReference>
<accession>A0A0F5HTP2</accession>
<dbReference type="InterPro" id="IPR008949">
    <property type="entry name" value="Isoprenoid_synthase_dom_sf"/>
</dbReference>
<dbReference type="GO" id="GO:0045338">
    <property type="term" value="P:farnesyl diphosphate metabolic process"/>
    <property type="evidence" value="ECO:0007669"/>
    <property type="project" value="InterPro"/>
</dbReference>
<proteinExistence type="predicted"/>
<dbReference type="Gene3D" id="1.10.600.10">
    <property type="entry name" value="Farnesyl Diphosphate Synthase"/>
    <property type="match status" value="1"/>
</dbReference>
<dbReference type="PANTHER" id="PTHR11626:SF2">
    <property type="entry name" value="SQUALENE SYNTHASE"/>
    <property type="match status" value="1"/>
</dbReference>
<keyword evidence="2" id="KW-1185">Reference proteome</keyword>
<dbReference type="GO" id="GO:0051996">
    <property type="term" value="F:squalene synthase [NAD(P)H] activity"/>
    <property type="evidence" value="ECO:0007669"/>
    <property type="project" value="InterPro"/>
</dbReference>
<evidence type="ECO:0000313" key="2">
    <source>
        <dbReference type="Proteomes" id="UP000031563"/>
    </source>
</evidence>
<gene>
    <name evidence="1" type="ORF">QY95_01214</name>
</gene>
<comment type="caution">
    <text evidence="1">The sequence shown here is derived from an EMBL/GenBank/DDBJ whole genome shotgun (WGS) entry which is preliminary data.</text>
</comment>
<dbReference type="Proteomes" id="UP000031563">
    <property type="component" value="Unassembled WGS sequence"/>
</dbReference>
<name>A0A0F5I5V0_BACTR</name>
<sequence>MKEVNKLHQDATEILKATSRTFFIPISYLAPGAKEAVSSAYLCMRAIDEIEDHPALDSELKSELLHAVSRILQTSSIDQPLEELFAPHKDQLPEVTVRLADWIKVCPASIRKCVVEATAEMAQGMGDWVEKNWHIEDEQDLDDYTYCVAGAVGVMLSDIWKWHDGTETDKQLAIAYGRGLQSVNILRNYKEDQAERGVSFFPSGWGLEEMFSYARRNLAMGDQYLEDIPENTTVRSFCKIPLALAHSTLDALVAGKEKMSRAEVTEVVSRTVEE</sequence>
<dbReference type="OrthoDB" id="9787280at2"/>
<dbReference type="RefSeq" id="WP_039237642.1">
    <property type="nucleotide sequence ID" value="NZ_JWIQ02000013.1"/>
</dbReference>
<organism evidence="1 2">
    <name type="scientific">Bacillus thermotolerans</name>
    <name type="common">Quasibacillus thermotolerans</name>
    <dbReference type="NCBI Taxonomy" id="1221996"/>
    <lineage>
        <taxon>Bacteria</taxon>
        <taxon>Bacillati</taxon>
        <taxon>Bacillota</taxon>
        <taxon>Bacilli</taxon>
        <taxon>Bacillales</taxon>
        <taxon>Bacillaceae</taxon>
        <taxon>Bacillus</taxon>
    </lineage>
</organism>
<dbReference type="SUPFAM" id="SSF48576">
    <property type="entry name" value="Terpenoid synthases"/>
    <property type="match status" value="1"/>
</dbReference>
<reference evidence="1" key="1">
    <citation type="submission" date="2015-02" db="EMBL/GenBank/DDBJ databases">
        <title>Genome Assembly of Bacillaceae bacterium MTCC 8252.</title>
        <authorList>
            <person name="Verma A."/>
            <person name="Khatri I."/>
            <person name="Mual P."/>
            <person name="Subramanian S."/>
            <person name="Krishnamurthi S."/>
        </authorList>
    </citation>
    <scope>NUCLEOTIDE SEQUENCE [LARGE SCALE GENOMIC DNA]</scope>
    <source>
        <strain evidence="1">MTCC 8252</strain>
    </source>
</reference>
<dbReference type="EMBL" id="JWIR02000027">
    <property type="protein sequence ID" value="KKB40640.1"/>
    <property type="molecule type" value="Genomic_DNA"/>
</dbReference>
<dbReference type="AlphaFoldDB" id="A0A0F5I5V0"/>
<protein>
    <submittedName>
        <fullName evidence="1">Pro-zeta-carotene desaturase</fullName>
    </submittedName>
</protein>
<dbReference type="Pfam" id="PF00494">
    <property type="entry name" value="SQS_PSY"/>
    <property type="match status" value="1"/>
</dbReference>
<dbReference type="STRING" id="1221996.QY95_01214"/>
<evidence type="ECO:0000313" key="1">
    <source>
        <dbReference type="EMBL" id="KKB40640.1"/>
    </source>
</evidence>